<comment type="pathway">
    <text evidence="1">Lipid metabolism.</text>
</comment>
<dbReference type="GO" id="GO:0003841">
    <property type="term" value="F:1-acylglycerol-3-phosphate O-acyltransferase activity"/>
    <property type="evidence" value="ECO:0007669"/>
    <property type="project" value="TreeGrafter"/>
</dbReference>
<evidence type="ECO:0000313" key="8">
    <source>
        <dbReference type="Proteomes" id="UP000016646"/>
    </source>
</evidence>
<dbReference type="PATRIC" id="fig|1125725.3.peg.1024"/>
<dbReference type="EMBL" id="AVQI01000030">
    <property type="protein sequence ID" value="ERK03836.1"/>
    <property type="molecule type" value="Genomic_DNA"/>
</dbReference>
<proteinExistence type="predicted"/>
<dbReference type="GO" id="GO:0006654">
    <property type="term" value="P:phosphatidic acid biosynthetic process"/>
    <property type="evidence" value="ECO:0007669"/>
    <property type="project" value="TreeGrafter"/>
</dbReference>
<dbReference type="OrthoDB" id="2040407at2"/>
<evidence type="ECO:0000256" key="3">
    <source>
        <dbReference type="ARBA" id="ARBA00023315"/>
    </source>
</evidence>
<dbReference type="SUPFAM" id="SSF69593">
    <property type="entry name" value="Glycerol-3-phosphate (1)-acyltransferase"/>
    <property type="match status" value="1"/>
</dbReference>
<sequence>MMDIGGIKGDTQREIQNRIAELEKKGKFDGNVQPIDYDAMIRVTDDYVFLPRTFSFFLWCVFIRAAATVLGPVLTKFVLGARVEGRKNLCSVKGFVAVCNHVHSLDNMIVREAVFGHTLYITVAEFNNMRGPIGSIMRGAGTLPFSGNVKAMNELQKTLSLLLAKGCAVLGYPEQSLWLRYEKPRPFHTGMFHIAAANSVPVVPMFITFSAPSKLRSFFSKKKVATLHILSPIYPDKTLSRKENAAFLMSRASKAWRSCYVSVYGYEPDIRANEN</sequence>
<keyword evidence="3 5" id="KW-0012">Acyltransferase</keyword>
<dbReference type="PANTHER" id="PTHR10434:SF11">
    <property type="entry name" value="1-ACYL-SN-GLYCEROL-3-PHOSPHATE ACYLTRANSFERASE"/>
    <property type="match status" value="1"/>
</dbReference>
<dbReference type="Pfam" id="PF01553">
    <property type="entry name" value="Acyltransferase"/>
    <property type="match status" value="1"/>
</dbReference>
<feature type="domain" description="Phospholipid/glycerol acyltransferase" evidence="4">
    <location>
        <begin position="95"/>
        <end position="210"/>
    </location>
</feature>
<dbReference type="PANTHER" id="PTHR10434">
    <property type="entry name" value="1-ACYL-SN-GLYCEROL-3-PHOSPHATE ACYLTRANSFERASE"/>
    <property type="match status" value="1"/>
</dbReference>
<dbReference type="AlphaFoldDB" id="U1GWM8"/>
<dbReference type="eggNOG" id="COG0204">
    <property type="taxonomic scope" value="Bacteria"/>
</dbReference>
<evidence type="ECO:0000256" key="1">
    <source>
        <dbReference type="ARBA" id="ARBA00005189"/>
    </source>
</evidence>
<dbReference type="EMBL" id="AUZJ01000020">
    <property type="protein sequence ID" value="ERF60969.1"/>
    <property type="molecule type" value="Genomic_DNA"/>
</dbReference>
<organism evidence="5 7">
    <name type="scientific">Treponema socranskii subsp. socranskii VPI DR56BR1116 = ATCC 35536</name>
    <dbReference type="NCBI Taxonomy" id="1125725"/>
    <lineage>
        <taxon>Bacteria</taxon>
        <taxon>Pseudomonadati</taxon>
        <taxon>Spirochaetota</taxon>
        <taxon>Spirochaetia</taxon>
        <taxon>Spirochaetales</taxon>
        <taxon>Treponemataceae</taxon>
        <taxon>Treponema</taxon>
    </lineage>
</organism>
<accession>U1GWM8</accession>
<evidence type="ECO:0000313" key="7">
    <source>
        <dbReference type="Proteomes" id="UP000016412"/>
    </source>
</evidence>
<evidence type="ECO:0000256" key="2">
    <source>
        <dbReference type="ARBA" id="ARBA00022679"/>
    </source>
</evidence>
<dbReference type="Proteomes" id="UP000016646">
    <property type="component" value="Unassembled WGS sequence"/>
</dbReference>
<evidence type="ECO:0000259" key="4">
    <source>
        <dbReference type="SMART" id="SM00563"/>
    </source>
</evidence>
<evidence type="ECO:0000313" key="6">
    <source>
        <dbReference type="EMBL" id="ERK03836.1"/>
    </source>
</evidence>
<comment type="caution">
    <text evidence="5">The sequence shown here is derived from an EMBL/GenBank/DDBJ whole genome shotgun (WGS) entry which is preliminary data.</text>
</comment>
<reference evidence="7 8" key="1">
    <citation type="submission" date="2013-08" db="EMBL/GenBank/DDBJ databases">
        <authorList>
            <person name="Durkin A.S."/>
            <person name="Haft D.R."/>
            <person name="McCorrison J."/>
            <person name="Torralba M."/>
            <person name="Gillis M."/>
            <person name="Haft D.H."/>
            <person name="Methe B."/>
            <person name="Sutton G."/>
            <person name="Nelson K.E."/>
        </authorList>
    </citation>
    <scope>NUCLEOTIDE SEQUENCE [LARGE SCALE GENOMIC DNA]</scope>
    <source>
        <strain evidence="6 8">ATCC 35536</strain>
        <strain evidence="5 7">VPI DR56BR1116</strain>
    </source>
</reference>
<protein>
    <submittedName>
        <fullName evidence="5">Acyltransferase</fullName>
    </submittedName>
</protein>
<dbReference type="Proteomes" id="UP000016412">
    <property type="component" value="Unassembled WGS sequence"/>
</dbReference>
<keyword evidence="8" id="KW-1185">Reference proteome</keyword>
<gene>
    <name evidence="6" type="ORF">HMPREF0860_1942</name>
    <name evidence="5" type="ORF">HMPREF1325_1249</name>
</gene>
<evidence type="ECO:0000313" key="5">
    <source>
        <dbReference type="EMBL" id="ERF60969.1"/>
    </source>
</evidence>
<dbReference type="InterPro" id="IPR002123">
    <property type="entry name" value="Plipid/glycerol_acylTrfase"/>
</dbReference>
<dbReference type="CDD" id="cd07989">
    <property type="entry name" value="LPLAT_AGPAT-like"/>
    <property type="match status" value="1"/>
</dbReference>
<keyword evidence="2 5" id="KW-0808">Transferase</keyword>
<dbReference type="SMART" id="SM00563">
    <property type="entry name" value="PlsC"/>
    <property type="match status" value="1"/>
</dbReference>
<dbReference type="STRING" id="1125725.HMPREF1325_1249"/>
<name>U1GWM8_TRESO</name>